<evidence type="ECO:0000313" key="1">
    <source>
        <dbReference type="EMBL" id="RMX52225.1"/>
    </source>
</evidence>
<sequence>MNRSKSCDRELIPPRLLKESASVILEPLTKIMNCQSRSLSFTLENGTNDEPCKKNYKPVTVLPALNNILNES</sequence>
<name>A0A3M6UF26_POCDA</name>
<gene>
    <name evidence="1" type="ORF">pdam_00007976</name>
</gene>
<keyword evidence="2" id="KW-1185">Reference proteome</keyword>
<dbReference type="EMBL" id="RCHS01001671">
    <property type="protein sequence ID" value="RMX52225.1"/>
    <property type="molecule type" value="Genomic_DNA"/>
</dbReference>
<organism evidence="1 2">
    <name type="scientific">Pocillopora damicornis</name>
    <name type="common">Cauliflower coral</name>
    <name type="synonym">Millepora damicornis</name>
    <dbReference type="NCBI Taxonomy" id="46731"/>
    <lineage>
        <taxon>Eukaryota</taxon>
        <taxon>Metazoa</taxon>
        <taxon>Cnidaria</taxon>
        <taxon>Anthozoa</taxon>
        <taxon>Hexacorallia</taxon>
        <taxon>Scleractinia</taxon>
        <taxon>Astrocoeniina</taxon>
        <taxon>Pocilloporidae</taxon>
        <taxon>Pocillopora</taxon>
    </lineage>
</organism>
<reference evidence="1 2" key="1">
    <citation type="journal article" date="2018" name="Sci. Rep.">
        <title>Comparative analysis of the Pocillopora damicornis genome highlights role of immune system in coral evolution.</title>
        <authorList>
            <person name="Cunning R."/>
            <person name="Bay R.A."/>
            <person name="Gillette P."/>
            <person name="Baker A.C."/>
            <person name="Traylor-Knowles N."/>
        </authorList>
    </citation>
    <scope>NUCLEOTIDE SEQUENCE [LARGE SCALE GENOMIC DNA]</scope>
    <source>
        <strain evidence="1">RSMAS</strain>
        <tissue evidence="1">Whole animal</tissue>
    </source>
</reference>
<protein>
    <submittedName>
        <fullName evidence="1">Uncharacterized protein</fullName>
    </submittedName>
</protein>
<accession>A0A3M6UF26</accession>
<proteinExistence type="predicted"/>
<dbReference type="Proteomes" id="UP000275408">
    <property type="component" value="Unassembled WGS sequence"/>
</dbReference>
<evidence type="ECO:0000313" key="2">
    <source>
        <dbReference type="Proteomes" id="UP000275408"/>
    </source>
</evidence>
<dbReference type="AlphaFoldDB" id="A0A3M6UF26"/>
<comment type="caution">
    <text evidence="1">The sequence shown here is derived from an EMBL/GenBank/DDBJ whole genome shotgun (WGS) entry which is preliminary data.</text>
</comment>